<name>A0AAY3ZXW4_9TELE</name>
<evidence type="ECO:0000256" key="5">
    <source>
        <dbReference type="SAM" id="Phobius"/>
    </source>
</evidence>
<reference evidence="7 8" key="1">
    <citation type="submission" date="2020-06" db="EMBL/GenBank/DDBJ databases">
        <authorList>
            <consortium name="Wellcome Sanger Institute Data Sharing"/>
        </authorList>
    </citation>
    <scope>NUCLEOTIDE SEQUENCE [LARGE SCALE GENOMIC DNA]</scope>
</reference>
<keyword evidence="2 5" id="KW-0812">Transmembrane</keyword>
<dbReference type="Proteomes" id="UP000694580">
    <property type="component" value="Chromosome 6"/>
</dbReference>
<dbReference type="Gene3D" id="1.20.1540.10">
    <property type="entry name" value="Rhomboid-like"/>
    <property type="match status" value="1"/>
</dbReference>
<dbReference type="GO" id="GO:0016020">
    <property type="term" value="C:membrane"/>
    <property type="evidence" value="ECO:0007669"/>
    <property type="project" value="UniProtKB-SubCell"/>
</dbReference>
<evidence type="ECO:0000256" key="2">
    <source>
        <dbReference type="ARBA" id="ARBA00022692"/>
    </source>
</evidence>
<feature type="transmembrane region" description="Helical" evidence="5">
    <location>
        <begin position="126"/>
        <end position="144"/>
    </location>
</feature>
<dbReference type="SUPFAM" id="SSF144091">
    <property type="entry name" value="Rhomboid-like"/>
    <property type="match status" value="1"/>
</dbReference>
<dbReference type="InterPro" id="IPR022764">
    <property type="entry name" value="Peptidase_S54_rhomboid_dom"/>
</dbReference>
<feature type="domain" description="Peptidase S54 rhomboid" evidence="6">
    <location>
        <begin position="58"/>
        <end position="194"/>
    </location>
</feature>
<feature type="transmembrane region" description="Helical" evidence="5">
    <location>
        <begin position="151"/>
        <end position="171"/>
    </location>
</feature>
<organism evidence="7 8">
    <name type="scientific">Denticeps clupeoides</name>
    <name type="common">denticle herring</name>
    <dbReference type="NCBI Taxonomy" id="299321"/>
    <lineage>
        <taxon>Eukaryota</taxon>
        <taxon>Metazoa</taxon>
        <taxon>Chordata</taxon>
        <taxon>Craniata</taxon>
        <taxon>Vertebrata</taxon>
        <taxon>Euteleostomi</taxon>
        <taxon>Actinopterygii</taxon>
        <taxon>Neopterygii</taxon>
        <taxon>Teleostei</taxon>
        <taxon>Clupei</taxon>
        <taxon>Clupeiformes</taxon>
        <taxon>Denticipitoidei</taxon>
        <taxon>Denticipitidae</taxon>
        <taxon>Denticeps</taxon>
    </lineage>
</organism>
<keyword evidence="4 5" id="KW-0472">Membrane</keyword>
<evidence type="ECO:0000256" key="3">
    <source>
        <dbReference type="ARBA" id="ARBA00022989"/>
    </source>
</evidence>
<sequence>LAMRSAGEHGLRALRNFTAGFEVTAGSGLVVFTSVVLFVVAGFNSVHQCWLSFVLITVHQLFSYTFTHNTAGHLAVSAGVLLAFSGGLEKGVGTVRFLCLLLLFSFSTGLLFTCLQLLVVSPGSRGEVAGLIPAALSVLGTVTTGSRMKKAFILGVSVPTVIFPWVILLAVTLFVPGSVLLCNVIAVIVGVTHGKGLLSFFHMSESRASVLEKKMPFRLMRRVVCVCFVPASAEERRKVLHVQCNPAPGSYPVQAYGPALSAGSLQPTHSRACTHEGWPQSYMQQSHLSPMSSHGQYHPYGHSHNHYNQHGFSQGYPATSQPWMPVGSHVPPTSAVGTAGPPSGTLPHLSTLLSDLSLTVQSQEAPGAPGPGQ</sequence>
<proteinExistence type="predicted"/>
<reference evidence="7" key="2">
    <citation type="submission" date="2025-08" db="UniProtKB">
        <authorList>
            <consortium name="Ensembl"/>
        </authorList>
    </citation>
    <scope>IDENTIFICATION</scope>
</reference>
<dbReference type="GeneTree" id="ENSGT00940000165977"/>
<feature type="transmembrane region" description="Helical" evidence="5">
    <location>
        <begin position="21"/>
        <end position="41"/>
    </location>
</feature>
<evidence type="ECO:0000256" key="1">
    <source>
        <dbReference type="ARBA" id="ARBA00004141"/>
    </source>
</evidence>
<feature type="transmembrane region" description="Helical" evidence="5">
    <location>
        <begin position="61"/>
        <end position="85"/>
    </location>
</feature>
<dbReference type="PANTHER" id="PTHR43066">
    <property type="entry name" value="RHOMBOID-RELATED PROTEIN"/>
    <property type="match status" value="1"/>
</dbReference>
<evidence type="ECO:0000256" key="4">
    <source>
        <dbReference type="ARBA" id="ARBA00023136"/>
    </source>
</evidence>
<protein>
    <recommendedName>
        <fullName evidence="6">Peptidase S54 rhomboid domain-containing protein</fullName>
    </recommendedName>
</protein>
<keyword evidence="8" id="KW-1185">Reference proteome</keyword>
<dbReference type="AlphaFoldDB" id="A0AAY3ZXW4"/>
<dbReference type="GO" id="GO:0004252">
    <property type="term" value="F:serine-type endopeptidase activity"/>
    <property type="evidence" value="ECO:0007669"/>
    <property type="project" value="InterPro"/>
</dbReference>
<evidence type="ECO:0000313" key="8">
    <source>
        <dbReference type="Proteomes" id="UP000694580"/>
    </source>
</evidence>
<dbReference type="PANTHER" id="PTHR43066:SF12">
    <property type="entry name" value="RHOMBOID DOMAIN-CONTAINING 2"/>
    <property type="match status" value="1"/>
</dbReference>
<evidence type="ECO:0000259" key="6">
    <source>
        <dbReference type="Pfam" id="PF01694"/>
    </source>
</evidence>
<reference evidence="7" key="3">
    <citation type="submission" date="2025-09" db="UniProtKB">
        <authorList>
            <consortium name="Ensembl"/>
        </authorList>
    </citation>
    <scope>IDENTIFICATION</scope>
</reference>
<dbReference type="InterPro" id="IPR035952">
    <property type="entry name" value="Rhomboid-like_sf"/>
</dbReference>
<dbReference type="Ensembl" id="ENSDCDT00010002024.1">
    <property type="protein sequence ID" value="ENSDCDP00010001948.1"/>
    <property type="gene ID" value="ENSDCDG00010000969.1"/>
</dbReference>
<keyword evidence="3 5" id="KW-1133">Transmembrane helix</keyword>
<feature type="transmembrane region" description="Helical" evidence="5">
    <location>
        <begin position="177"/>
        <end position="198"/>
    </location>
</feature>
<feature type="transmembrane region" description="Helical" evidence="5">
    <location>
        <begin position="97"/>
        <end position="120"/>
    </location>
</feature>
<accession>A0AAY3ZXW4</accession>
<dbReference type="Pfam" id="PF01694">
    <property type="entry name" value="Rhomboid"/>
    <property type="match status" value="1"/>
</dbReference>
<comment type="subcellular location">
    <subcellularLocation>
        <location evidence="1">Membrane</location>
        <topology evidence="1">Multi-pass membrane protein</topology>
    </subcellularLocation>
</comment>
<gene>
    <name evidence="7" type="primary">RHBDD2</name>
</gene>
<evidence type="ECO:0000313" key="7">
    <source>
        <dbReference type="Ensembl" id="ENSDCDP00010001948.1"/>
    </source>
</evidence>